<feature type="region of interest" description="Disordered" evidence="1">
    <location>
        <begin position="463"/>
        <end position="486"/>
    </location>
</feature>
<proteinExistence type="predicted"/>
<evidence type="ECO:0000313" key="3">
    <source>
        <dbReference type="Proteomes" id="UP000295361"/>
    </source>
</evidence>
<organism evidence="2 3">
    <name type="scientific">Roseateles toxinivorans</name>
    <dbReference type="NCBI Taxonomy" id="270368"/>
    <lineage>
        <taxon>Bacteria</taxon>
        <taxon>Pseudomonadati</taxon>
        <taxon>Pseudomonadota</taxon>
        <taxon>Betaproteobacteria</taxon>
        <taxon>Burkholderiales</taxon>
        <taxon>Sphaerotilaceae</taxon>
        <taxon>Roseateles</taxon>
    </lineage>
</organism>
<sequence>MAWLFHASDPMGGAAGEAFANTLKSPGMLPEHVLAREAIQNSVDAGNGAKVEVRFRASVVKGAKKTTFVQAADLGRIAERSKELMLAGPNCLATLDKPQKELCLLYVEDYNAVGLSGNPHDKDSNFYRLLLSLGDRSKSRTALGSTGGSYGFGKSVYSSSSAIQTIFAYTRFKDGNTERTRIFGCGYFVSHDFKKNPYSGRAWLGMPEKKDDKGRVVVDPIEGAKADELAAKLGFTLRKAGELGTSILIVDAAVDIKAIERGIEDWWWPRLIENKLDVVIQDSSGTDHYPKPKKNPAIKPFIEAYDVAVGRAVAKSGVHKLAPFNKEGGLEMGRCGFVVAPLDPSGNATVPPERVNSVALIRGPLMVVAYHPVSQANPAIVGAYVAPDEDVVEQLLRKSEPPAHDRWDPDSTNLRDADQKGHGIVQSILNRIKQHLRKFQTEAAPATPVKQRRMTQLERALGTYFKPSGSPGNPPPPDTGPSPLHLEFSKAPYAEAAEGGMLRLRSVFTVRLDDTSEEDSVPLRLQMNCPVLEDNNEEGDNLPLSIVVEGVEAVNDEANPWTYRFTLPKNGKAKFKVESAPYDPAWTVRLRPDIDRMEAQ</sequence>
<evidence type="ECO:0000313" key="2">
    <source>
        <dbReference type="EMBL" id="TDP73111.1"/>
    </source>
</evidence>
<name>A0A4R6QTC3_9BURK</name>
<gene>
    <name evidence="2" type="ORF">DES47_102857</name>
</gene>
<reference evidence="2 3" key="1">
    <citation type="submission" date="2019-03" db="EMBL/GenBank/DDBJ databases">
        <title>Genomic Encyclopedia of Type Strains, Phase IV (KMG-IV): sequencing the most valuable type-strain genomes for metagenomic binning, comparative biology and taxonomic classification.</title>
        <authorList>
            <person name="Goeker M."/>
        </authorList>
    </citation>
    <scope>NUCLEOTIDE SEQUENCE [LARGE SCALE GENOMIC DNA]</scope>
    <source>
        <strain evidence="2 3">DSM 16998</strain>
    </source>
</reference>
<keyword evidence="3" id="KW-1185">Reference proteome</keyword>
<dbReference type="EMBL" id="SNXS01000002">
    <property type="protein sequence ID" value="TDP73111.1"/>
    <property type="molecule type" value="Genomic_DNA"/>
</dbReference>
<evidence type="ECO:0000256" key="1">
    <source>
        <dbReference type="SAM" id="MobiDB-lite"/>
    </source>
</evidence>
<dbReference type="InParanoid" id="A0A4R6QTC3"/>
<dbReference type="Proteomes" id="UP000295361">
    <property type="component" value="Unassembled WGS sequence"/>
</dbReference>
<dbReference type="RefSeq" id="WP_133700513.1">
    <property type="nucleotide sequence ID" value="NZ_SNXS01000002.1"/>
</dbReference>
<comment type="caution">
    <text evidence="2">The sequence shown here is derived from an EMBL/GenBank/DDBJ whole genome shotgun (WGS) entry which is preliminary data.</text>
</comment>
<dbReference type="AlphaFoldDB" id="A0A4R6QTC3"/>
<accession>A0A4R6QTC3</accession>
<dbReference type="OrthoDB" id="9146762at2"/>
<protein>
    <submittedName>
        <fullName evidence="2">Uncharacterized protein</fullName>
    </submittedName>
</protein>